<evidence type="ECO:0000256" key="9">
    <source>
        <dbReference type="SAM" id="SignalP"/>
    </source>
</evidence>
<dbReference type="PANTHER" id="PTHR43547:SF2">
    <property type="entry name" value="HYBRID SIGNAL TRANSDUCTION HISTIDINE KINASE C"/>
    <property type="match status" value="1"/>
</dbReference>
<evidence type="ECO:0000256" key="8">
    <source>
        <dbReference type="SAM" id="Coils"/>
    </source>
</evidence>
<comment type="caution">
    <text evidence="13">The sequence shown here is derived from an EMBL/GenBank/DDBJ whole genome shotgun (WGS) entry which is preliminary data.</text>
</comment>
<keyword evidence="9" id="KW-0732">Signal</keyword>
<feature type="domain" description="HTH araC/xylS-type" evidence="10">
    <location>
        <begin position="1215"/>
        <end position="1313"/>
    </location>
</feature>
<dbReference type="PRINTS" id="PR00344">
    <property type="entry name" value="BCTRLSENSOR"/>
</dbReference>
<dbReference type="InterPro" id="IPR004358">
    <property type="entry name" value="Sig_transdc_His_kin-like_C"/>
</dbReference>
<evidence type="ECO:0000256" key="3">
    <source>
        <dbReference type="ARBA" id="ARBA00022553"/>
    </source>
</evidence>
<evidence type="ECO:0000259" key="11">
    <source>
        <dbReference type="PROSITE" id="PS50109"/>
    </source>
</evidence>
<comment type="catalytic activity">
    <reaction evidence="1">
        <text>ATP + protein L-histidine = ADP + protein N-phospho-L-histidine.</text>
        <dbReference type="EC" id="2.7.13.3"/>
    </reaction>
</comment>
<dbReference type="Gene3D" id="2.130.10.10">
    <property type="entry name" value="YVTN repeat-like/Quinoprotein amine dehydrogenase"/>
    <property type="match status" value="2"/>
</dbReference>
<dbReference type="Pfam" id="PF07495">
    <property type="entry name" value="Y_Y_Y"/>
    <property type="match status" value="1"/>
</dbReference>
<feature type="domain" description="Histidine kinase" evidence="11">
    <location>
        <begin position="808"/>
        <end position="1026"/>
    </location>
</feature>
<dbReference type="CDD" id="cd00082">
    <property type="entry name" value="HisKA"/>
    <property type="match status" value="1"/>
</dbReference>
<dbReference type="SUPFAM" id="SSF63829">
    <property type="entry name" value="Calcium-dependent phosphotriesterase"/>
    <property type="match status" value="2"/>
</dbReference>
<evidence type="ECO:0000313" key="14">
    <source>
        <dbReference type="Proteomes" id="UP000036850"/>
    </source>
</evidence>
<dbReference type="EMBL" id="LFZX01000023">
    <property type="protein sequence ID" value="KNC68422.1"/>
    <property type="molecule type" value="Genomic_DNA"/>
</dbReference>
<reference evidence="14" key="1">
    <citation type="submission" date="2015-07" db="EMBL/GenBank/DDBJ databases">
        <title>Draft genome sequence of a Pseudoalteromonas rubra strain, OCN096, isolated from Kaneohe Bay, Oahu, Hawaii.</title>
        <authorList>
            <person name="Beurmann S."/>
            <person name="Ushijima B."/>
            <person name="Belcaid M."/>
            <person name="Callahan S.M."/>
            <person name="Aeby G.S."/>
        </authorList>
    </citation>
    <scope>NUCLEOTIDE SEQUENCE [LARGE SCALE GENOMIC DNA]</scope>
    <source>
        <strain evidence="14">OCN096</strain>
    </source>
</reference>
<dbReference type="Pfam" id="PF12833">
    <property type="entry name" value="HTH_18"/>
    <property type="match status" value="1"/>
</dbReference>
<dbReference type="PROSITE" id="PS50109">
    <property type="entry name" value="HIS_KIN"/>
    <property type="match status" value="1"/>
</dbReference>
<protein>
    <recommendedName>
        <fullName evidence="2">histidine kinase</fullName>
        <ecNumber evidence="2">2.7.13.3</ecNumber>
    </recommendedName>
</protein>
<dbReference type="EC" id="2.7.13.3" evidence="2"/>
<dbReference type="PANTHER" id="PTHR43547">
    <property type="entry name" value="TWO-COMPONENT HISTIDINE KINASE"/>
    <property type="match status" value="1"/>
</dbReference>
<dbReference type="InterPro" id="IPR001789">
    <property type="entry name" value="Sig_transdc_resp-reg_receiver"/>
</dbReference>
<gene>
    <name evidence="13" type="ORF">AC626_04715</name>
</gene>
<keyword evidence="6" id="KW-0804">Transcription</keyword>
<dbReference type="SMART" id="SM00342">
    <property type="entry name" value="HTH_ARAC"/>
    <property type="match status" value="1"/>
</dbReference>
<evidence type="ECO:0000256" key="1">
    <source>
        <dbReference type="ARBA" id="ARBA00000085"/>
    </source>
</evidence>
<evidence type="ECO:0000256" key="5">
    <source>
        <dbReference type="ARBA" id="ARBA00023125"/>
    </source>
</evidence>
<keyword evidence="4" id="KW-0805">Transcription regulation</keyword>
<dbReference type="Pfam" id="PF02518">
    <property type="entry name" value="HATPase_c"/>
    <property type="match status" value="1"/>
</dbReference>
<name>A0A0L0EVD0_9GAMM</name>
<dbReference type="Pfam" id="PF00072">
    <property type="entry name" value="Response_reg"/>
    <property type="match status" value="1"/>
</dbReference>
<dbReference type="InterPro" id="IPR018060">
    <property type="entry name" value="HTH_AraC"/>
</dbReference>
<organism evidence="13 14">
    <name type="scientific">Pseudoalteromonas rubra</name>
    <dbReference type="NCBI Taxonomy" id="43658"/>
    <lineage>
        <taxon>Bacteria</taxon>
        <taxon>Pseudomonadati</taxon>
        <taxon>Pseudomonadota</taxon>
        <taxon>Gammaproteobacteria</taxon>
        <taxon>Alteromonadales</taxon>
        <taxon>Pseudoalteromonadaceae</taxon>
        <taxon>Pseudoalteromonas</taxon>
    </lineage>
</organism>
<dbReference type="SUPFAM" id="SSF47384">
    <property type="entry name" value="Homodimeric domain of signal transducing histidine kinase"/>
    <property type="match status" value="1"/>
</dbReference>
<evidence type="ECO:0000256" key="2">
    <source>
        <dbReference type="ARBA" id="ARBA00012438"/>
    </source>
</evidence>
<dbReference type="SMART" id="SM00388">
    <property type="entry name" value="HisKA"/>
    <property type="match status" value="1"/>
</dbReference>
<dbReference type="SMART" id="SM00387">
    <property type="entry name" value="HATPase_c"/>
    <property type="match status" value="1"/>
</dbReference>
<feature type="signal peptide" evidence="9">
    <location>
        <begin position="1"/>
        <end position="17"/>
    </location>
</feature>
<dbReference type="InterPro" id="IPR003594">
    <property type="entry name" value="HATPase_dom"/>
</dbReference>
<dbReference type="InterPro" id="IPR018062">
    <property type="entry name" value="HTH_AraC-typ_CS"/>
</dbReference>
<dbReference type="InterPro" id="IPR011123">
    <property type="entry name" value="Y_Y_Y"/>
</dbReference>
<dbReference type="InterPro" id="IPR013783">
    <property type="entry name" value="Ig-like_fold"/>
</dbReference>
<dbReference type="GO" id="GO:0003700">
    <property type="term" value="F:DNA-binding transcription factor activity"/>
    <property type="evidence" value="ECO:0007669"/>
    <property type="project" value="InterPro"/>
</dbReference>
<dbReference type="InterPro" id="IPR003661">
    <property type="entry name" value="HisK_dim/P_dom"/>
</dbReference>
<feature type="chain" id="PRO_5005538413" description="histidine kinase" evidence="9">
    <location>
        <begin position="18"/>
        <end position="1320"/>
    </location>
</feature>
<keyword evidence="3 7" id="KW-0597">Phosphoprotein</keyword>
<feature type="modified residue" description="4-aspartylphosphate" evidence="7">
    <location>
        <position position="1098"/>
    </location>
</feature>
<dbReference type="PROSITE" id="PS00041">
    <property type="entry name" value="HTH_ARAC_FAMILY_1"/>
    <property type="match status" value="1"/>
</dbReference>
<evidence type="ECO:0000256" key="7">
    <source>
        <dbReference type="PROSITE-ProRule" id="PRU00169"/>
    </source>
</evidence>
<feature type="coiled-coil region" evidence="8">
    <location>
        <begin position="781"/>
        <end position="808"/>
    </location>
</feature>
<evidence type="ECO:0000259" key="10">
    <source>
        <dbReference type="PROSITE" id="PS01124"/>
    </source>
</evidence>
<keyword evidence="5" id="KW-0238">DNA-binding</keyword>
<dbReference type="Pfam" id="PF00512">
    <property type="entry name" value="HisKA"/>
    <property type="match status" value="1"/>
</dbReference>
<dbReference type="PROSITE" id="PS01124">
    <property type="entry name" value="HTH_ARAC_FAMILY_2"/>
    <property type="match status" value="1"/>
</dbReference>
<dbReference type="InterPro" id="IPR036097">
    <property type="entry name" value="HisK_dim/P_sf"/>
</dbReference>
<feature type="domain" description="Response regulatory" evidence="12">
    <location>
        <begin position="1050"/>
        <end position="1165"/>
    </location>
</feature>
<dbReference type="Gene3D" id="2.60.40.10">
    <property type="entry name" value="Immunoglobulins"/>
    <property type="match status" value="1"/>
</dbReference>
<dbReference type="Gene3D" id="3.30.565.10">
    <property type="entry name" value="Histidine kinase-like ATPase, C-terminal domain"/>
    <property type="match status" value="1"/>
</dbReference>
<dbReference type="InterPro" id="IPR009057">
    <property type="entry name" value="Homeodomain-like_sf"/>
</dbReference>
<dbReference type="PROSITE" id="PS50110">
    <property type="entry name" value="RESPONSE_REGULATORY"/>
    <property type="match status" value="1"/>
</dbReference>
<dbReference type="InterPro" id="IPR011006">
    <property type="entry name" value="CheY-like_superfamily"/>
</dbReference>
<dbReference type="Pfam" id="PF07494">
    <property type="entry name" value="Reg_prop"/>
    <property type="match status" value="1"/>
</dbReference>
<evidence type="ECO:0000256" key="4">
    <source>
        <dbReference type="ARBA" id="ARBA00023015"/>
    </source>
</evidence>
<dbReference type="Proteomes" id="UP000036850">
    <property type="component" value="Unassembled WGS sequence"/>
</dbReference>
<evidence type="ECO:0000313" key="13">
    <source>
        <dbReference type="EMBL" id="KNC68422.1"/>
    </source>
</evidence>
<accession>A0A0L0EVD0</accession>
<dbReference type="SUPFAM" id="SSF55874">
    <property type="entry name" value="ATPase domain of HSP90 chaperone/DNA topoisomerase II/histidine kinase"/>
    <property type="match status" value="1"/>
</dbReference>
<dbReference type="SMART" id="SM00448">
    <property type="entry name" value="REC"/>
    <property type="match status" value="1"/>
</dbReference>
<evidence type="ECO:0000256" key="6">
    <source>
        <dbReference type="ARBA" id="ARBA00023163"/>
    </source>
</evidence>
<dbReference type="InterPro" id="IPR015943">
    <property type="entry name" value="WD40/YVTN_repeat-like_dom_sf"/>
</dbReference>
<dbReference type="Gene3D" id="1.10.287.130">
    <property type="match status" value="1"/>
</dbReference>
<evidence type="ECO:0000259" key="12">
    <source>
        <dbReference type="PROSITE" id="PS50110"/>
    </source>
</evidence>
<keyword evidence="8" id="KW-0175">Coiled coil</keyword>
<dbReference type="Gene3D" id="1.10.10.60">
    <property type="entry name" value="Homeodomain-like"/>
    <property type="match status" value="1"/>
</dbReference>
<dbReference type="Gene3D" id="3.40.50.2300">
    <property type="match status" value="1"/>
</dbReference>
<proteinExistence type="predicted"/>
<dbReference type="InterPro" id="IPR036890">
    <property type="entry name" value="HATPase_C_sf"/>
</dbReference>
<dbReference type="SUPFAM" id="SSF46689">
    <property type="entry name" value="Homeodomain-like"/>
    <property type="match status" value="1"/>
</dbReference>
<dbReference type="GO" id="GO:0043565">
    <property type="term" value="F:sequence-specific DNA binding"/>
    <property type="evidence" value="ECO:0007669"/>
    <property type="project" value="InterPro"/>
</dbReference>
<sequence>MKVALILMLQLSFATVASTHRTLTVADGLPSNRVFDIARDHRGFAWFATDKGLARYDGAHIQAFSRYHTPGLSQSLWVRDILFDEYQQLWSAGKQGLEVLRPHSEAFQPITVPGRSAPLNIYSLFKAANQTLWVGAADGLYVLEPNPHSPSTGQRAETLKPVLTRLDGALVNFKILSITHTPNNLLLLATTRGLFVFDPASSNTRPVSLDAAQPAMADKLWTLDDGQIWIAMHGLGLGVYDVDTDTVQLIYQDPNEFDTVGYVFDLYKENNEIRAASLNTGLLSLTAGTVTTTHSYPPLLSLYRDNSLRMYGTYSEGVIVESGNHSAVSNVRFTHPSETGKYEVNQLARVGEHLWVADQLSGLCRYTTDGEFERCISSESHSAQALAQATNGSLWAAMYHELILVEPDTTQVKARYKLADYQIPAAINTLLSTTDDTLWLAHSFDGLSRFNLKTHAITHLTSDNSQLLSNQVHHLAKTQNTLWLATSAGLQTYSPERAQFAIIPSPGNQPFIAAYTVTPAPDGKVWVQTDRGLRCYDPARQSWLDLPEPLVRLNTTSLTFDHRNSVWIATGQGIWHWQADNTAMAFYNYGDGLFRRGYLENVATRSETHIWFASTEGVTRLTPDNLGQFNAHPQISELAITAPSGKQQHYYNIQSLPEIDPQHASLRFRLANGDLFNSTKQQFRYQLSGVADTWVELGNEHTLMIPRLPWGDYTLTLKATDNQGNWSEQISKIHFTVRTPWYATTFAKTSYILLAMAVLYLAYRFRIRTLEHRQQQLKATIRSHTQIMQEQNSQLEAAQKQRTALLKTLSHELMTPVTLIQGPAEQLRNSRCETQRNQMANLVISNTKRLKVLIEHLMQLSSNNEAIAPLSNTWGTHDLAAVLNEQIDVFGPLMNDKSIVCHTLLDAGVMVNAQPDQLPQLISNLLSNAIKYSYEGGEISVALTTDSIAQHATLSISDQGVGIDPEQHERIFDAEFRTETGHQFASGQGLGLSRVKEIVTQLNGQIQLTSFPDKGTCFTVSLPLTQQTVNSNNATATATARQEHQGKTPSILLIDDTPDMLAFLHDILTPDYQLLTANNGKAGLTLARAELPDMVISDVMMPIMDGLELTQQLKRDPLTAHIPLMLITANLSEEKYMKGLNLQADDYLTKPFNLSAFKLKISNTFALIEATQTKLRQQLHQHNQSIKSPHLAHSLASLTPKDQFADNPATSVFVDKLESVLSKHYGDPALSVAQLAKEMALSERQLHRKLTSVTSIGANEYMRQYRLYRALVLLRNGINVTQTAEQCGFNSPSYFSACFKKQFGLTAKQYAKEQLTNPQI</sequence>
<dbReference type="InterPro" id="IPR011110">
    <property type="entry name" value="Reg_prop"/>
</dbReference>
<dbReference type="GO" id="GO:0000155">
    <property type="term" value="F:phosphorelay sensor kinase activity"/>
    <property type="evidence" value="ECO:0007669"/>
    <property type="project" value="InterPro"/>
</dbReference>
<dbReference type="PATRIC" id="fig|43658.6.peg.2871"/>
<dbReference type="SUPFAM" id="SSF52172">
    <property type="entry name" value="CheY-like"/>
    <property type="match status" value="1"/>
</dbReference>
<dbReference type="InterPro" id="IPR005467">
    <property type="entry name" value="His_kinase_dom"/>
</dbReference>